<dbReference type="PANTHER" id="PTHR33621">
    <property type="entry name" value="ASPARTIC/GLUTAMIC ACID-RICH PROTEIN"/>
    <property type="match status" value="1"/>
</dbReference>
<dbReference type="Proteomes" id="UP000230069">
    <property type="component" value="Unassembled WGS sequence"/>
</dbReference>
<feature type="region of interest" description="Disordered" evidence="1">
    <location>
        <begin position="112"/>
        <end position="145"/>
    </location>
</feature>
<feature type="compositionally biased region" description="Basic and acidic residues" evidence="1">
    <location>
        <begin position="441"/>
        <end position="450"/>
    </location>
</feature>
<feature type="region of interest" description="Disordered" evidence="1">
    <location>
        <begin position="395"/>
        <end position="420"/>
    </location>
</feature>
<keyword evidence="3" id="KW-1185">Reference proteome</keyword>
<evidence type="ECO:0000313" key="2">
    <source>
        <dbReference type="EMBL" id="PIA58833.1"/>
    </source>
</evidence>
<feature type="region of interest" description="Disordered" evidence="1">
    <location>
        <begin position="441"/>
        <end position="463"/>
    </location>
</feature>
<protein>
    <submittedName>
        <fullName evidence="2">Uncharacterized protein</fullName>
    </submittedName>
</protein>
<accession>A0A2G5ESV7</accession>
<evidence type="ECO:0000313" key="3">
    <source>
        <dbReference type="Proteomes" id="UP000230069"/>
    </source>
</evidence>
<organism evidence="2 3">
    <name type="scientific">Aquilegia coerulea</name>
    <name type="common">Rocky mountain columbine</name>
    <dbReference type="NCBI Taxonomy" id="218851"/>
    <lineage>
        <taxon>Eukaryota</taxon>
        <taxon>Viridiplantae</taxon>
        <taxon>Streptophyta</taxon>
        <taxon>Embryophyta</taxon>
        <taxon>Tracheophyta</taxon>
        <taxon>Spermatophyta</taxon>
        <taxon>Magnoliopsida</taxon>
        <taxon>Ranunculales</taxon>
        <taxon>Ranunculaceae</taxon>
        <taxon>Thalictroideae</taxon>
        <taxon>Aquilegia</taxon>
    </lineage>
</organism>
<dbReference type="OrthoDB" id="1916794at2759"/>
<reference evidence="2 3" key="1">
    <citation type="submission" date="2017-09" db="EMBL/GenBank/DDBJ databases">
        <title>WGS assembly of Aquilegia coerulea Goldsmith.</title>
        <authorList>
            <person name="Hodges S."/>
            <person name="Kramer E."/>
            <person name="Nordborg M."/>
            <person name="Tomkins J."/>
            <person name="Borevitz J."/>
            <person name="Derieg N."/>
            <person name="Yan J."/>
            <person name="Mihaltcheva S."/>
            <person name="Hayes R.D."/>
            <person name="Rokhsar D."/>
        </authorList>
    </citation>
    <scope>NUCLEOTIDE SEQUENCE [LARGE SCALE GENOMIC DNA]</scope>
    <source>
        <strain evidence="3">cv. Goldsmith</strain>
    </source>
</reference>
<dbReference type="AlphaFoldDB" id="A0A2G5ESV7"/>
<gene>
    <name evidence="2" type="ORF">AQUCO_00500637v1</name>
</gene>
<feature type="compositionally biased region" description="Polar residues" evidence="1">
    <location>
        <begin position="451"/>
        <end position="460"/>
    </location>
</feature>
<feature type="compositionally biased region" description="Basic and acidic residues" evidence="1">
    <location>
        <begin position="408"/>
        <end position="417"/>
    </location>
</feature>
<sequence length="664" mass="72761">MDFHTLSRRELQTLCKKNKIPANITNVAMADALTNLTKVEGIDEIGNGETVMQTPQTCKESRIRKPIKDSVVSMEIESGTSSIALTRTRRSTQTRNTQEIIENPLEMLKTPATRGRRKAVGSVSNKIDSENNQDNEIEKEPSVVSQVRTRRSVRLSEKKACVSVPKKGGRKTEAIKISALSEEESDDIQQEKGDSLVVPQDASSMVVSDITTDETPTAESEESSLAIQEVDDKALLSEEVLDGIKNIALSDTTEENPNVGSDELLVGNESDNKVIVSDDISDAEVSVDNFTTENNSNLKSDEATFVDSKLMPEDGSDAVFDFEKDLSYARVFDFDALGADDIIANKDNMVFGDTSNVDADQILIPVDDVSNVNANQNLIPGDTPVAVTADSESVPLNSAAGGELSDENQSRVDKNSSEEDVLDILKMGDRKFDANADIMEFDKEGSDETSPKQLTSSETIEASAVGQLNMEVLVSDPSKNEMNFSENCDNMLETGEGTETEDSETVDSEESETEGSETEDSETDDSEGSESETEAKADFDAIESIGRATVTPKSSNKKRATPTSKMIFKVYNENEENNSGDMSSRKEATPISKLVVAEDKENNQDGDGTQKRALKQKSLRQLRKMFKNKLALENNHDKEQMQLEKARPALQALTDNFLVDDREN</sequence>
<proteinExistence type="predicted"/>
<dbReference type="PANTHER" id="PTHR33621:SF2">
    <property type="entry name" value="RIBOSOMAL L1 DOMAIN-CONTAINING PROTEIN"/>
    <property type="match status" value="1"/>
</dbReference>
<name>A0A2G5ESV7_AQUCA</name>
<feature type="region of interest" description="Disordered" evidence="1">
    <location>
        <begin position="478"/>
        <end position="613"/>
    </location>
</feature>
<feature type="compositionally biased region" description="Acidic residues" evidence="1">
    <location>
        <begin position="496"/>
        <end position="532"/>
    </location>
</feature>
<evidence type="ECO:0000256" key="1">
    <source>
        <dbReference type="SAM" id="MobiDB-lite"/>
    </source>
</evidence>
<dbReference type="InParanoid" id="A0A2G5ESV7"/>
<dbReference type="EMBL" id="KZ305022">
    <property type="protein sequence ID" value="PIA58833.1"/>
    <property type="molecule type" value="Genomic_DNA"/>
</dbReference>